<evidence type="ECO:0000256" key="5">
    <source>
        <dbReference type="PIRSR" id="PIRSR600888-1"/>
    </source>
</evidence>
<dbReference type="Proteomes" id="UP000315925">
    <property type="component" value="Chromosome"/>
</dbReference>
<organism evidence="9 11">
    <name type="scientific">Methylacidiphilum kamchatkense Kam1</name>
    <dbReference type="NCBI Taxonomy" id="1202785"/>
    <lineage>
        <taxon>Bacteria</taxon>
        <taxon>Pseudomonadati</taxon>
        <taxon>Verrucomicrobiota</taxon>
        <taxon>Methylacidiphilae</taxon>
        <taxon>Methylacidiphilales</taxon>
        <taxon>Methylacidiphilaceae</taxon>
        <taxon>Methylacidiphilum (ex Ratnadevi et al. 2023)</taxon>
    </lineage>
</organism>
<comment type="subunit">
    <text evidence="7">Homodimer.</text>
</comment>
<evidence type="ECO:0000256" key="3">
    <source>
        <dbReference type="ARBA" id="ARBA00012098"/>
    </source>
</evidence>
<dbReference type="EMBL" id="JQNX01000003">
    <property type="protein sequence ID" value="KIE58734.1"/>
    <property type="molecule type" value="Genomic_DNA"/>
</dbReference>
<protein>
    <recommendedName>
        <fullName evidence="4 7">dTDP-4-dehydrorhamnose 3,5-epimerase</fullName>
        <ecNumber evidence="3 7">5.1.3.13</ecNumber>
    </recommendedName>
    <alternativeName>
        <fullName evidence="7">Thymidine diphospho-4-keto-rhamnose 3,5-epimerase</fullName>
    </alternativeName>
</protein>
<dbReference type="Pfam" id="PF00908">
    <property type="entry name" value="dTDP_sugar_isom"/>
    <property type="match status" value="1"/>
</dbReference>
<comment type="catalytic activity">
    <reaction evidence="1 7">
        <text>dTDP-4-dehydro-6-deoxy-alpha-D-glucose = dTDP-4-dehydro-beta-L-rhamnose</text>
        <dbReference type="Rhea" id="RHEA:16969"/>
        <dbReference type="ChEBI" id="CHEBI:57649"/>
        <dbReference type="ChEBI" id="CHEBI:62830"/>
        <dbReference type="EC" id="5.1.3.13"/>
    </reaction>
</comment>
<dbReference type="EC" id="5.1.3.13" evidence="3 7"/>
<dbReference type="GO" id="GO:0000271">
    <property type="term" value="P:polysaccharide biosynthetic process"/>
    <property type="evidence" value="ECO:0007669"/>
    <property type="project" value="TreeGrafter"/>
</dbReference>
<dbReference type="InterPro" id="IPR000888">
    <property type="entry name" value="RmlC-like"/>
</dbReference>
<dbReference type="SUPFAM" id="SSF51182">
    <property type="entry name" value="RmlC-like cupins"/>
    <property type="match status" value="1"/>
</dbReference>
<proteinExistence type="inferred from homology"/>
<dbReference type="NCBIfam" id="TIGR01221">
    <property type="entry name" value="rmlC"/>
    <property type="match status" value="1"/>
</dbReference>
<dbReference type="Proteomes" id="UP000031594">
    <property type="component" value="Unassembled WGS sequence"/>
</dbReference>
<comment type="function">
    <text evidence="2 7">Catalyzes the epimerization of the C3' and C5'positions of dTDP-6-deoxy-D-xylo-4-hexulose, forming dTDP-6-deoxy-L-lyxo-4-hexulose.</text>
</comment>
<keyword evidence="10" id="KW-1185">Reference proteome</keyword>
<feature type="site" description="Participates in a stacking interaction with the thymidine ring of dTDP-4-oxo-6-deoxyglucose" evidence="6">
    <location>
        <position position="138"/>
    </location>
</feature>
<evidence type="ECO:0000256" key="2">
    <source>
        <dbReference type="ARBA" id="ARBA00001997"/>
    </source>
</evidence>
<dbReference type="STRING" id="1202785.A946_04720"/>
<gene>
    <name evidence="8" type="ORF">A946_04720</name>
    <name evidence="9" type="ORF">kam1_622</name>
</gene>
<dbReference type="PANTHER" id="PTHR21047">
    <property type="entry name" value="DTDP-6-DEOXY-D-GLUCOSE-3,5 EPIMERASE"/>
    <property type="match status" value="1"/>
</dbReference>
<keyword evidence="7 9" id="KW-0413">Isomerase</keyword>
<dbReference type="CDD" id="cd00438">
    <property type="entry name" value="cupin_RmlC"/>
    <property type="match status" value="1"/>
</dbReference>
<dbReference type="InterPro" id="IPR014710">
    <property type="entry name" value="RmlC-like_jellyroll"/>
</dbReference>
<evidence type="ECO:0000256" key="1">
    <source>
        <dbReference type="ARBA" id="ARBA00001298"/>
    </source>
</evidence>
<evidence type="ECO:0000313" key="8">
    <source>
        <dbReference type="EMBL" id="KIE58734.1"/>
    </source>
</evidence>
<dbReference type="UniPathway" id="UPA00124"/>
<evidence type="ECO:0000256" key="4">
    <source>
        <dbReference type="ARBA" id="ARBA00019595"/>
    </source>
</evidence>
<dbReference type="GO" id="GO:0005829">
    <property type="term" value="C:cytosol"/>
    <property type="evidence" value="ECO:0007669"/>
    <property type="project" value="TreeGrafter"/>
</dbReference>
<comment type="similarity">
    <text evidence="7">Belongs to the dTDP-4-dehydrorhamnose 3,5-epimerase family.</text>
</comment>
<reference evidence="9" key="2">
    <citation type="journal article" date="2019" name="BMC Genomics">
        <title>Complete genome sequence analysis of the thermoacidophilic verrucomicrobial methanotroph 'Candidatus Methylacidiphilum kamchatkense' strain Kam1 and comparison with its closest relatives.</title>
        <authorList>
            <person name="Kruse T."/>
            <person name="Ratnadevi C.M."/>
            <person name="Erikstad H.A."/>
            <person name="Birkeland N.K."/>
        </authorList>
    </citation>
    <scope>NUCLEOTIDE SEQUENCE</scope>
    <source>
        <strain evidence="9">Kam1</strain>
    </source>
</reference>
<dbReference type="PANTHER" id="PTHR21047:SF2">
    <property type="entry name" value="THYMIDINE DIPHOSPHO-4-KETO-RHAMNOSE 3,5-EPIMERASE"/>
    <property type="match status" value="1"/>
</dbReference>
<evidence type="ECO:0000313" key="9">
    <source>
        <dbReference type="EMBL" id="QDQ41870.1"/>
    </source>
</evidence>
<feature type="active site" description="Proton donor" evidence="5">
    <location>
        <position position="132"/>
    </location>
</feature>
<dbReference type="InterPro" id="IPR011051">
    <property type="entry name" value="RmlC_Cupin_sf"/>
</dbReference>
<name>A0A0C1UQY4_9BACT</name>
<dbReference type="RefSeq" id="WP_039721196.1">
    <property type="nucleotide sequence ID" value="NZ_CP037899.1"/>
</dbReference>
<dbReference type="OrthoDB" id="9800680at2"/>
<comment type="pathway">
    <text evidence="7">Carbohydrate biosynthesis; dTDP-L-rhamnose biosynthesis.</text>
</comment>
<dbReference type="GO" id="GO:0019305">
    <property type="term" value="P:dTDP-rhamnose biosynthetic process"/>
    <property type="evidence" value="ECO:0007669"/>
    <property type="project" value="UniProtKB-UniRule"/>
</dbReference>
<accession>A0A0C1UQY4</accession>
<evidence type="ECO:0000256" key="6">
    <source>
        <dbReference type="PIRSR" id="PIRSR600888-3"/>
    </source>
</evidence>
<evidence type="ECO:0000313" key="11">
    <source>
        <dbReference type="Proteomes" id="UP000315925"/>
    </source>
</evidence>
<dbReference type="AlphaFoldDB" id="A0A0C1UQY4"/>
<dbReference type="KEGG" id="mkc:kam1_622"/>
<dbReference type="GO" id="GO:0008830">
    <property type="term" value="F:dTDP-4-dehydrorhamnose 3,5-epimerase activity"/>
    <property type="evidence" value="ECO:0007669"/>
    <property type="project" value="UniProtKB-UniRule"/>
</dbReference>
<evidence type="ECO:0000313" key="10">
    <source>
        <dbReference type="Proteomes" id="UP000031594"/>
    </source>
</evidence>
<reference evidence="11" key="3">
    <citation type="submission" date="2019-03" db="EMBL/GenBank/DDBJ databases">
        <title>Complete genome of Methylacidiphilum kamchatkense Kam1.</title>
        <authorList>
            <person name="Kruse T."/>
            <person name="Murarilal Ratnadevi C."/>
            <person name="Erikstad H.-A."/>
            <person name="Birkeland N.-K."/>
        </authorList>
    </citation>
    <scope>NUCLEOTIDE SEQUENCE [LARGE SCALE GENOMIC DNA]</scope>
    <source>
        <strain evidence="11">kam1</strain>
    </source>
</reference>
<dbReference type="EMBL" id="CP037899">
    <property type="protein sequence ID" value="QDQ41870.1"/>
    <property type="molecule type" value="Genomic_DNA"/>
</dbReference>
<dbReference type="Gene3D" id="2.60.120.10">
    <property type="entry name" value="Jelly Rolls"/>
    <property type="match status" value="1"/>
</dbReference>
<evidence type="ECO:0000256" key="7">
    <source>
        <dbReference type="RuleBase" id="RU364069"/>
    </source>
</evidence>
<reference evidence="8 10" key="1">
    <citation type="submission" date="2014-08" db="EMBL/GenBank/DDBJ databases">
        <title>Methylacidiphilum kamchatkense strain Kam1 draft genome sequence.</title>
        <authorList>
            <person name="Birkeland N.-K."/>
            <person name="Erikstad H.A."/>
        </authorList>
    </citation>
    <scope>NUCLEOTIDE SEQUENCE [LARGE SCALE GENOMIC DNA]</scope>
    <source>
        <strain evidence="8 10">Kam1</strain>
    </source>
</reference>
<feature type="active site" description="Proton acceptor" evidence="5">
    <location>
        <position position="62"/>
    </location>
</feature>
<sequence length="181" mass="21247">MKFIPLPLDGAYLIDLEKKEDPRGFFARFFCKNEYISHGLDPTIVQINTSFSLKRGTLRGLHYQIFPKAETKVIRCIRGALWDVIVDLRPESKTFLCHYSCELNEENRRMLFVPKGFAHGFLTLMDNTEAFYLVGEFYAPEYERGIRYNDPALNIPWPFEPLVISEKDKSYPDFDRHRALQ</sequence>